<keyword evidence="2" id="KW-0575">Peroxidase</keyword>
<name>A0A845F2B8_9BACL</name>
<dbReference type="Gene3D" id="1.20.1290.10">
    <property type="entry name" value="AhpD-like"/>
    <property type="match status" value="1"/>
</dbReference>
<evidence type="ECO:0000313" key="3">
    <source>
        <dbReference type="Proteomes" id="UP000447833"/>
    </source>
</evidence>
<evidence type="ECO:0000313" key="2">
    <source>
        <dbReference type="EMBL" id="MYL64807.1"/>
    </source>
</evidence>
<dbReference type="GO" id="GO:0051920">
    <property type="term" value="F:peroxiredoxin activity"/>
    <property type="evidence" value="ECO:0007669"/>
    <property type="project" value="InterPro"/>
</dbReference>
<feature type="domain" description="Carboxymuconolactone decarboxylase-like" evidence="1">
    <location>
        <begin position="39"/>
        <end position="98"/>
    </location>
</feature>
<dbReference type="InterPro" id="IPR029032">
    <property type="entry name" value="AhpD-like"/>
</dbReference>
<dbReference type="EMBL" id="WMEY01000005">
    <property type="protein sequence ID" value="MYL64807.1"/>
    <property type="molecule type" value="Genomic_DNA"/>
</dbReference>
<dbReference type="NCBIfam" id="TIGR01926">
    <property type="entry name" value="peroxid_rel"/>
    <property type="match status" value="1"/>
</dbReference>
<sequence>MIEMPWIKPAKQSDIKELDIYKDLEQPVPVFNRLIAKSPEIFSTFMPLAAAVKAGVLNEFETEAVVVFVSQLNGCEFCYAGHGNLLKEISGDESILEELNNYKSSNAFESHLKSILSYAEKLVANPKSLEKADLEKLKEHGYSEKEIVEINQLIAYTSYTNQTSIGLGL</sequence>
<dbReference type="PANTHER" id="PTHR35446:SF2">
    <property type="entry name" value="CARBOXYMUCONOLACTONE DECARBOXYLASE-LIKE DOMAIN-CONTAINING PROTEIN"/>
    <property type="match status" value="1"/>
</dbReference>
<dbReference type="InterPro" id="IPR004675">
    <property type="entry name" value="AhpD_core"/>
</dbReference>
<proteinExistence type="predicted"/>
<reference evidence="2 3" key="1">
    <citation type="submission" date="2019-11" db="EMBL/GenBank/DDBJ databases">
        <title>Genome sequences of 17 halophilic strains isolated from different environments.</title>
        <authorList>
            <person name="Furrow R.E."/>
        </authorList>
    </citation>
    <scope>NUCLEOTIDE SEQUENCE [LARGE SCALE GENOMIC DNA]</scope>
    <source>
        <strain evidence="2 3">22506_14_FS</strain>
    </source>
</reference>
<protein>
    <submittedName>
        <fullName evidence="2">Peroxidase-related enzyme</fullName>
    </submittedName>
</protein>
<dbReference type="AlphaFoldDB" id="A0A845F2B8"/>
<dbReference type="InterPro" id="IPR003779">
    <property type="entry name" value="CMD-like"/>
</dbReference>
<evidence type="ECO:0000259" key="1">
    <source>
        <dbReference type="Pfam" id="PF02627"/>
    </source>
</evidence>
<gene>
    <name evidence="2" type="ORF">GLW07_15725</name>
</gene>
<dbReference type="SUPFAM" id="SSF69118">
    <property type="entry name" value="AhpD-like"/>
    <property type="match status" value="1"/>
</dbReference>
<dbReference type="Pfam" id="PF02627">
    <property type="entry name" value="CMD"/>
    <property type="match status" value="1"/>
</dbReference>
<organism evidence="2 3">
    <name type="scientific">Guptibacillus hwajinpoensis</name>
    <dbReference type="NCBI Taxonomy" id="208199"/>
    <lineage>
        <taxon>Bacteria</taxon>
        <taxon>Bacillati</taxon>
        <taxon>Bacillota</taxon>
        <taxon>Bacilli</taxon>
        <taxon>Bacillales</taxon>
        <taxon>Guptibacillaceae</taxon>
        <taxon>Guptibacillus</taxon>
    </lineage>
</organism>
<dbReference type="InterPro" id="IPR010195">
    <property type="entry name" value="Uncharacterised_peroxidase-rel"/>
</dbReference>
<dbReference type="PANTHER" id="PTHR35446">
    <property type="entry name" value="SI:CH211-175M2.5"/>
    <property type="match status" value="1"/>
</dbReference>
<keyword evidence="2" id="KW-0560">Oxidoreductase</keyword>
<dbReference type="NCBIfam" id="TIGR00778">
    <property type="entry name" value="ahpD_dom"/>
    <property type="match status" value="1"/>
</dbReference>
<comment type="caution">
    <text evidence="2">The sequence shown here is derived from an EMBL/GenBank/DDBJ whole genome shotgun (WGS) entry which is preliminary data.</text>
</comment>
<dbReference type="Proteomes" id="UP000447833">
    <property type="component" value="Unassembled WGS sequence"/>
</dbReference>
<accession>A0A845F2B8</accession>